<accession>A0A2I0K0X4</accession>
<protein>
    <submittedName>
        <fullName evidence="1">Uncharacterized protein</fullName>
    </submittedName>
</protein>
<gene>
    <name evidence="1" type="ORF">CRG98_017877</name>
</gene>
<dbReference type="EMBL" id="PGOL01001011">
    <property type="protein sequence ID" value="PKI61733.1"/>
    <property type="molecule type" value="Genomic_DNA"/>
</dbReference>
<organism evidence="1 2">
    <name type="scientific">Punica granatum</name>
    <name type="common">Pomegranate</name>
    <dbReference type="NCBI Taxonomy" id="22663"/>
    <lineage>
        <taxon>Eukaryota</taxon>
        <taxon>Viridiplantae</taxon>
        <taxon>Streptophyta</taxon>
        <taxon>Embryophyta</taxon>
        <taxon>Tracheophyta</taxon>
        <taxon>Spermatophyta</taxon>
        <taxon>Magnoliopsida</taxon>
        <taxon>eudicotyledons</taxon>
        <taxon>Gunneridae</taxon>
        <taxon>Pentapetalae</taxon>
        <taxon>rosids</taxon>
        <taxon>malvids</taxon>
        <taxon>Myrtales</taxon>
        <taxon>Lythraceae</taxon>
        <taxon>Punica</taxon>
    </lineage>
</organism>
<dbReference type="AlphaFoldDB" id="A0A2I0K0X4"/>
<keyword evidence="2" id="KW-1185">Reference proteome</keyword>
<proteinExistence type="predicted"/>
<evidence type="ECO:0000313" key="1">
    <source>
        <dbReference type="EMBL" id="PKI61733.1"/>
    </source>
</evidence>
<sequence>MRAPTRVHIRVHTTASHYDPALGFDPASGFGPALGFGPASGFGSAFIAFGLQPSVGLRPCIYCFRALTLHLLLSGLGPAFTASRNTPATSEERYGSSRFPENLSRTFSLYFDEGGVQR</sequence>
<name>A0A2I0K0X4_PUNGR</name>
<comment type="caution">
    <text evidence="1">The sequence shown here is derived from an EMBL/GenBank/DDBJ whole genome shotgun (WGS) entry which is preliminary data.</text>
</comment>
<evidence type="ECO:0000313" key="2">
    <source>
        <dbReference type="Proteomes" id="UP000233551"/>
    </source>
</evidence>
<reference evidence="1 2" key="1">
    <citation type="submission" date="2017-11" db="EMBL/GenBank/DDBJ databases">
        <title>De-novo sequencing of pomegranate (Punica granatum L.) genome.</title>
        <authorList>
            <person name="Akparov Z."/>
            <person name="Amiraslanov A."/>
            <person name="Hajiyeva S."/>
            <person name="Abbasov M."/>
            <person name="Kaur K."/>
            <person name="Hamwieh A."/>
            <person name="Solovyev V."/>
            <person name="Salamov A."/>
            <person name="Braich B."/>
            <person name="Kosarev P."/>
            <person name="Mahmoud A."/>
            <person name="Hajiyev E."/>
            <person name="Babayeva S."/>
            <person name="Izzatullayeva V."/>
            <person name="Mammadov A."/>
            <person name="Mammadov A."/>
            <person name="Sharifova S."/>
            <person name="Ojaghi J."/>
            <person name="Eynullazada K."/>
            <person name="Bayramov B."/>
            <person name="Abdulazimova A."/>
            <person name="Shahmuradov I."/>
        </authorList>
    </citation>
    <scope>NUCLEOTIDE SEQUENCE [LARGE SCALE GENOMIC DNA]</scope>
    <source>
        <strain evidence="2">cv. AG2017</strain>
        <tissue evidence="1">Leaf</tissue>
    </source>
</reference>
<dbReference type="Proteomes" id="UP000233551">
    <property type="component" value="Unassembled WGS sequence"/>
</dbReference>